<dbReference type="Proteomes" id="UP000239415">
    <property type="component" value="Unassembled WGS sequence"/>
</dbReference>
<dbReference type="EMBL" id="PVMZ01000011">
    <property type="protein sequence ID" value="PRX18915.1"/>
    <property type="molecule type" value="Genomic_DNA"/>
</dbReference>
<feature type="domain" description="Knr4/Smi1-like" evidence="1">
    <location>
        <begin position="32"/>
        <end position="186"/>
    </location>
</feature>
<organism evidence="2 3">
    <name type="scientific">Actinoplanes italicus</name>
    <dbReference type="NCBI Taxonomy" id="113567"/>
    <lineage>
        <taxon>Bacteria</taxon>
        <taxon>Bacillati</taxon>
        <taxon>Actinomycetota</taxon>
        <taxon>Actinomycetes</taxon>
        <taxon>Micromonosporales</taxon>
        <taxon>Micromonosporaceae</taxon>
        <taxon>Actinoplanes</taxon>
    </lineage>
</organism>
<accession>A0A2T0K7D7</accession>
<evidence type="ECO:0000313" key="3">
    <source>
        <dbReference type="Proteomes" id="UP000239415"/>
    </source>
</evidence>
<dbReference type="SMART" id="SM00860">
    <property type="entry name" value="SMI1_KNR4"/>
    <property type="match status" value="1"/>
</dbReference>
<dbReference type="AlphaFoldDB" id="A0A2T0K7D7"/>
<sequence>MAEIAGPGWYQFPMNLEYVDPAVLAELREAVGADDDGASALGRPAVRAFEQRHGVVLPEPYRSFVAEVSDGSKAGPPDYGLVGLEDLPADYGSDGSERDLARPFPLTEPWLWEGEDDEPDEARLRSVFDDGSIVLGTDGCGMNWHLIVTGPHRGHVWMISGEGAMPFGAEFGHTTGEPGFAGWVRHWAAGEEWFDAG</sequence>
<dbReference type="InterPro" id="IPR018958">
    <property type="entry name" value="Knr4/Smi1-like_dom"/>
</dbReference>
<protein>
    <submittedName>
        <fullName evidence="2">SMI1/KNR4 family protein SUKH-1</fullName>
    </submittedName>
</protein>
<dbReference type="Pfam" id="PF09346">
    <property type="entry name" value="SMI1_KNR4"/>
    <property type="match status" value="1"/>
</dbReference>
<comment type="caution">
    <text evidence="2">The sequence shown here is derived from an EMBL/GenBank/DDBJ whole genome shotgun (WGS) entry which is preliminary data.</text>
</comment>
<name>A0A2T0K7D7_9ACTN</name>
<dbReference type="SUPFAM" id="SSF160631">
    <property type="entry name" value="SMI1/KNR4-like"/>
    <property type="match status" value="1"/>
</dbReference>
<evidence type="ECO:0000313" key="2">
    <source>
        <dbReference type="EMBL" id="PRX18915.1"/>
    </source>
</evidence>
<dbReference type="InterPro" id="IPR037883">
    <property type="entry name" value="Knr4/Smi1-like_sf"/>
</dbReference>
<reference evidence="2 3" key="1">
    <citation type="submission" date="2018-03" db="EMBL/GenBank/DDBJ databases">
        <title>Genomic Encyclopedia of Archaeal and Bacterial Type Strains, Phase II (KMG-II): from individual species to whole genera.</title>
        <authorList>
            <person name="Goeker M."/>
        </authorList>
    </citation>
    <scope>NUCLEOTIDE SEQUENCE [LARGE SCALE GENOMIC DNA]</scope>
    <source>
        <strain evidence="2 3">DSM 43146</strain>
    </source>
</reference>
<proteinExistence type="predicted"/>
<keyword evidence="3" id="KW-1185">Reference proteome</keyword>
<gene>
    <name evidence="2" type="ORF">CLV67_11162</name>
</gene>
<evidence type="ECO:0000259" key="1">
    <source>
        <dbReference type="SMART" id="SM00860"/>
    </source>
</evidence>